<reference evidence="3" key="2">
    <citation type="submission" date="2021-05" db="EMBL/GenBank/DDBJ databases">
        <authorList>
            <person name="Moolhuijzen P.M."/>
            <person name="Moffat C.S."/>
        </authorList>
    </citation>
    <scope>NUCLEOTIDE SEQUENCE</scope>
    <source>
        <strain evidence="3">86-124</strain>
    </source>
</reference>
<dbReference type="EMBL" id="NRDI02000002">
    <property type="protein sequence ID" value="KAI1518947.1"/>
    <property type="molecule type" value="Genomic_DNA"/>
</dbReference>
<reference evidence="3" key="3">
    <citation type="journal article" date="2022" name="bioRxiv">
        <title>A global pangenome for the wheat fungal pathogen Pyrenophora tritici-repentis and prediction of effector protein structural homology.</title>
        <authorList>
            <person name="Moolhuijzen P."/>
            <person name="See P.T."/>
            <person name="Shi G."/>
            <person name="Powell H.R."/>
            <person name="Cockram J."/>
            <person name="Jorgensen L.N."/>
            <person name="Benslimane H."/>
            <person name="Strelkov S.E."/>
            <person name="Turner J."/>
            <person name="Liu Z."/>
            <person name="Moffat C.S."/>
        </authorList>
    </citation>
    <scope>NUCLEOTIDE SEQUENCE</scope>
    <source>
        <strain evidence="3">86-124</strain>
    </source>
</reference>
<evidence type="ECO:0000313" key="4">
    <source>
        <dbReference type="Proteomes" id="UP000245464"/>
    </source>
</evidence>
<evidence type="ECO:0000313" key="3">
    <source>
        <dbReference type="EMBL" id="KAI1518947.1"/>
    </source>
</evidence>
<sequence>MVDRYVAFIYIGSFTMDKNGQASYLHHITKLPPGKTETDFAMAIETAVHFYLIMYGMGERLQDEGLMDIAHAKMAEDLLCESPMPLLLVTQIVGWVYGTKEKICRDEKRELGNLAVACVLRYVKLKFWTVSQTSVFTAAVAQHGVFVAEMNVAGPLSKELEKKWPNVKKREHNDGQASKKQVT</sequence>
<organism evidence="2 4">
    <name type="scientific">Pyrenophora tritici-repentis</name>
    <dbReference type="NCBI Taxonomy" id="45151"/>
    <lineage>
        <taxon>Eukaryota</taxon>
        <taxon>Fungi</taxon>
        <taxon>Dikarya</taxon>
        <taxon>Ascomycota</taxon>
        <taxon>Pezizomycotina</taxon>
        <taxon>Dothideomycetes</taxon>
        <taxon>Pleosporomycetidae</taxon>
        <taxon>Pleosporales</taxon>
        <taxon>Pleosporineae</taxon>
        <taxon>Pleosporaceae</taxon>
        <taxon>Pyrenophora</taxon>
    </lineage>
</organism>
<keyword evidence="5" id="KW-1185">Reference proteome</keyword>
<dbReference type="Proteomes" id="UP000245464">
    <property type="component" value="Chromosome 2"/>
</dbReference>
<evidence type="ECO:0000256" key="1">
    <source>
        <dbReference type="SAM" id="MobiDB-lite"/>
    </source>
</evidence>
<feature type="region of interest" description="Disordered" evidence="1">
    <location>
        <begin position="163"/>
        <end position="183"/>
    </location>
</feature>
<gene>
    <name evidence="3" type="ORF">Ptr86124_002075</name>
    <name evidence="2" type="ORF">PtrM4_065130</name>
</gene>
<dbReference type="EMBL" id="NQIK02000002">
    <property type="protein sequence ID" value="KAF7574889.1"/>
    <property type="molecule type" value="Genomic_DNA"/>
</dbReference>
<evidence type="ECO:0000313" key="5">
    <source>
        <dbReference type="Proteomes" id="UP000249757"/>
    </source>
</evidence>
<reference evidence="2 4" key="1">
    <citation type="journal article" date="2018" name="BMC Genomics">
        <title>Comparative genomics of the wheat fungal pathogen Pyrenophora tritici-repentis reveals chromosomal variations and genome plasticity.</title>
        <authorList>
            <person name="Moolhuijzen P."/>
            <person name="See P.T."/>
            <person name="Hane J.K."/>
            <person name="Shi G."/>
            <person name="Liu Z."/>
            <person name="Oliver R.P."/>
            <person name="Moffat C.S."/>
        </authorList>
    </citation>
    <scope>NUCLEOTIDE SEQUENCE [LARGE SCALE GENOMIC DNA]</scope>
    <source>
        <strain evidence="2">M4</strain>
    </source>
</reference>
<reference evidence="5" key="4">
    <citation type="journal article" date="2022" name="Microb. Genom.">
        <title>A global pangenome for the wheat fungal pathogen Pyrenophora tritici-repentis and prediction of effector protein structural homology.</title>
        <authorList>
            <person name="Moolhuijzen P.M."/>
            <person name="See P.T."/>
            <person name="Shi G."/>
            <person name="Powell H.R."/>
            <person name="Cockram J."/>
            <person name="Jorgensen L.N."/>
            <person name="Benslimane H."/>
            <person name="Strelkov S.E."/>
            <person name="Turner J."/>
            <person name="Liu Z."/>
            <person name="Moffat C.S."/>
        </authorList>
    </citation>
    <scope>NUCLEOTIDE SEQUENCE [LARGE SCALE GENOMIC DNA]</scope>
</reference>
<dbReference type="OrthoDB" id="3796796at2759"/>
<name>A0A2W1GJB3_9PLEO</name>
<comment type="caution">
    <text evidence="2">The sequence shown here is derived from an EMBL/GenBank/DDBJ whole genome shotgun (WGS) entry which is preliminary data.</text>
</comment>
<dbReference type="AlphaFoldDB" id="A0A2W1GJB3"/>
<protein>
    <submittedName>
        <fullName evidence="2">Uncharacterized protein</fullName>
    </submittedName>
</protein>
<proteinExistence type="predicted"/>
<accession>A0A2W1GJB3</accession>
<dbReference type="Proteomes" id="UP000249757">
    <property type="component" value="Unassembled WGS sequence"/>
</dbReference>
<evidence type="ECO:0000313" key="2">
    <source>
        <dbReference type="EMBL" id="KAF7574889.1"/>
    </source>
</evidence>